<reference evidence="10" key="2">
    <citation type="submission" date="2020-09" db="EMBL/GenBank/DDBJ databases">
        <authorList>
            <person name="Sun Q."/>
            <person name="Kim S."/>
        </authorList>
    </citation>
    <scope>NUCLEOTIDE SEQUENCE</scope>
    <source>
        <strain evidence="10">KCTC 42651</strain>
    </source>
</reference>
<dbReference type="PANTHER" id="PTHR43742:SF10">
    <property type="entry name" value="TRIMETHYLAMINE-N-OXIDE REDUCTASE 2"/>
    <property type="match status" value="1"/>
</dbReference>
<dbReference type="FunFam" id="2.40.40.20:FF:000009">
    <property type="entry name" value="Biotin sulfoxide reductase 2"/>
    <property type="match status" value="1"/>
</dbReference>
<evidence type="ECO:0000256" key="1">
    <source>
        <dbReference type="ARBA" id="ARBA00010312"/>
    </source>
</evidence>
<keyword evidence="3 5" id="KW-0479">Metal-binding</keyword>
<feature type="binding site" evidence="5">
    <location>
        <position position="330"/>
    </location>
    <ligand>
        <name>Mo-bis(molybdopterin guanine dinucleotide)</name>
        <dbReference type="ChEBI" id="CHEBI:60539"/>
    </ligand>
</feature>
<dbReference type="Gene3D" id="2.40.40.20">
    <property type="match status" value="1"/>
</dbReference>
<dbReference type="GO" id="GO:0030151">
    <property type="term" value="F:molybdenum ion binding"/>
    <property type="evidence" value="ECO:0007669"/>
    <property type="project" value="TreeGrafter"/>
</dbReference>
<evidence type="ECO:0000256" key="5">
    <source>
        <dbReference type="PIRSR" id="PIRSR606658-1"/>
    </source>
</evidence>
<proteinExistence type="inferred from homology"/>
<dbReference type="InterPro" id="IPR041954">
    <property type="entry name" value="CT_DMSOR/BSOR/TMAOR"/>
</dbReference>
<feature type="domain" description="Molybdopterin oxidoreductase" evidence="7">
    <location>
        <begin position="56"/>
        <end position="512"/>
    </location>
</feature>
<dbReference type="GO" id="GO:0016491">
    <property type="term" value="F:oxidoreductase activity"/>
    <property type="evidence" value="ECO:0007669"/>
    <property type="project" value="UniProtKB-KW"/>
</dbReference>
<dbReference type="InterPro" id="IPR006658">
    <property type="entry name" value="BisC"/>
</dbReference>
<dbReference type="Pfam" id="PF00384">
    <property type="entry name" value="Molybdopterin"/>
    <property type="match status" value="1"/>
</dbReference>
<dbReference type="GO" id="GO:0009055">
    <property type="term" value="F:electron transfer activity"/>
    <property type="evidence" value="ECO:0007669"/>
    <property type="project" value="TreeGrafter"/>
</dbReference>
<feature type="binding site" evidence="5">
    <location>
        <position position="729"/>
    </location>
    <ligand>
        <name>Mo-bis(molybdopterin guanine dinucleotide)</name>
        <dbReference type="ChEBI" id="CHEBI:60539"/>
    </ligand>
</feature>
<feature type="binding site" evidence="5">
    <location>
        <position position="432"/>
    </location>
    <ligand>
        <name>Mo-bis(molybdopterin guanine dinucleotide)</name>
        <dbReference type="ChEBI" id="CHEBI:60539"/>
    </ligand>
</feature>
<dbReference type="CDD" id="cd02769">
    <property type="entry name" value="MopB_DMSOR-BSOR-TMAOR"/>
    <property type="match status" value="1"/>
</dbReference>
<dbReference type="Proteomes" id="UP000630353">
    <property type="component" value="Unassembled WGS sequence"/>
</dbReference>
<dbReference type="AlphaFoldDB" id="A0A919CRK1"/>
<feature type="binding site" evidence="5">
    <location>
        <position position="118"/>
    </location>
    <ligand>
        <name>Mo-bis(molybdopterin guanine dinucleotide)</name>
        <dbReference type="ChEBI" id="CHEBI:60539"/>
    </ligand>
</feature>
<dbReference type="InterPro" id="IPR009010">
    <property type="entry name" value="Asp_de-COase-like_dom_sf"/>
</dbReference>
<accession>A0A919CRK1</accession>
<dbReference type="Gene3D" id="3.90.55.10">
    <property type="entry name" value="Dimethylsulfoxide Reductase, domain 3"/>
    <property type="match status" value="1"/>
</dbReference>
<gene>
    <name evidence="10" type="ORF">GCM10017083_40850</name>
</gene>
<feature type="compositionally biased region" description="Basic and acidic residues" evidence="6">
    <location>
        <begin position="721"/>
        <end position="737"/>
    </location>
</feature>
<dbReference type="InterPro" id="IPR050612">
    <property type="entry name" value="Prok_Mopterin_Oxidored"/>
</dbReference>
<feature type="domain" description="Molybdopterin dinucleotide-binding" evidence="8">
    <location>
        <begin position="629"/>
        <end position="749"/>
    </location>
</feature>
<comment type="similarity">
    <text evidence="1">Belongs to the prokaryotic molybdopterin-containing oxidoreductase family.</text>
</comment>
<dbReference type="CDD" id="cd02793">
    <property type="entry name" value="MopB_CT_DMSOR-BSOR-TMAOR"/>
    <property type="match status" value="1"/>
</dbReference>
<keyword evidence="11" id="KW-1185">Reference proteome</keyword>
<keyword evidence="2 5" id="KW-0500">Molybdenum</keyword>
<dbReference type="GO" id="GO:0009061">
    <property type="term" value="P:anaerobic respiration"/>
    <property type="evidence" value="ECO:0007669"/>
    <property type="project" value="TreeGrafter"/>
</dbReference>
<feature type="binding site" evidence="5">
    <location>
        <position position="503"/>
    </location>
    <ligand>
        <name>Mo-bis(molybdopterin guanine dinucleotide)</name>
        <dbReference type="ChEBI" id="CHEBI:60539"/>
    </ligand>
</feature>
<dbReference type="PANTHER" id="PTHR43742">
    <property type="entry name" value="TRIMETHYLAMINE-N-OXIDE REDUCTASE"/>
    <property type="match status" value="1"/>
</dbReference>
<keyword evidence="4" id="KW-0560">Oxidoreductase</keyword>
<dbReference type="Pfam" id="PF01568">
    <property type="entry name" value="Molydop_binding"/>
    <property type="match status" value="1"/>
</dbReference>
<evidence type="ECO:0000313" key="11">
    <source>
        <dbReference type="Proteomes" id="UP000630353"/>
    </source>
</evidence>
<evidence type="ECO:0000256" key="2">
    <source>
        <dbReference type="ARBA" id="ARBA00022505"/>
    </source>
</evidence>
<comment type="caution">
    <text evidence="10">The sequence shown here is derived from an EMBL/GenBank/DDBJ whole genome shotgun (WGS) entry which is preliminary data.</text>
</comment>
<reference evidence="10" key="1">
    <citation type="journal article" date="2014" name="Int. J. Syst. Evol. Microbiol.">
        <title>Complete genome sequence of Corynebacterium casei LMG S-19264T (=DSM 44701T), isolated from a smear-ripened cheese.</title>
        <authorList>
            <consortium name="US DOE Joint Genome Institute (JGI-PGF)"/>
            <person name="Walter F."/>
            <person name="Albersmeier A."/>
            <person name="Kalinowski J."/>
            <person name="Ruckert C."/>
        </authorList>
    </citation>
    <scope>NUCLEOTIDE SEQUENCE</scope>
    <source>
        <strain evidence="10">KCTC 42651</strain>
    </source>
</reference>
<feature type="binding site" evidence="5">
    <location>
        <position position="428"/>
    </location>
    <ligand>
        <name>Mo-bis(molybdopterin guanine dinucleotide)</name>
        <dbReference type="ChEBI" id="CHEBI:60539"/>
    </ligand>
</feature>
<sequence length="774" mass="85762">MSTAVQRRLIPTSTHWGTYYAEVEGDRLVAVHDYAKDPAPAIIGPGIVDAVTHETRIGRPMIRKGWLERRHHSDRSGRGREPFVAVPWDEALDMAAAELDRIKSAHGNTAFYAGSYGWASAGRFHHANSHIHRFFNQFGGYVRHEGTYSYAAAQQILPHVVGKLKPLLDQHTTWPVLAEHCELLVSFGGMPVKNAQVTSGGVGRHTCYHGLKACVDNGCEIVYLSPIRIDMPPDLGAEWIPVRPGSDAALMLALAHTLIVEGRHDAGFLDRYTVGFERFRAYVLGEGDGQPKTADWAAQLSGVPADTIRDLARRMADSRTMINSTWSMQRCEYGEQPIWLTVVLAAMLGQIGTPGGGFGIGYSSENGVGNPVRYFHWPSVPQGENPVKAVIPVARVSDMLLNPGGPLQFDGQDLTYPDIRLVYWAGGNPFHHHQDLHKMVEAFRRPETVIVNEIWWTAMARHADIVFPSTTALERNDISITHWEPLSVAMKQAIPRVGDSRPDYEIFTGLAQRLGFGERYTEGRDEMDWIRHLWDQSRQRAAEAGFELPDFETFWEQETFELPDPERPTILLEGFRADPEANPLTTPSGRIEIFSETVDGFGYDDCPGHPVWREPEEWLGGKLAETFPLHLMSNQPRTRLHSQLDPGSVSKGSKIADREPMTIHPDDAAKRGIKSGDVVRVWNDRGSCLAGAVVSDVVMPGIVQLSTGAWFDPETPGRAGGLEKHGNPNVLTRDRGTSRLGQGPSAHSCLVEVARVDGTIPPVTAHRPPEIVER</sequence>
<name>A0A919CRK1_9PROT</name>
<protein>
    <submittedName>
        <fullName evidence="10">Dimethylsulfoxide reductase</fullName>
    </submittedName>
</protein>
<feature type="binding site" evidence="5">
    <location>
        <position position="475"/>
    </location>
    <ligand>
        <name>Mo-bis(molybdopterin guanine dinucleotide)</name>
        <dbReference type="ChEBI" id="CHEBI:60539"/>
    </ligand>
</feature>
<dbReference type="SUPFAM" id="SSF50692">
    <property type="entry name" value="ADC-like"/>
    <property type="match status" value="1"/>
</dbReference>
<dbReference type="GO" id="GO:0043546">
    <property type="term" value="F:molybdopterin cofactor binding"/>
    <property type="evidence" value="ECO:0007669"/>
    <property type="project" value="InterPro"/>
</dbReference>
<feature type="domain" description="Molybdopterin oxidoreductase N-terminal" evidence="9">
    <location>
        <begin position="12"/>
        <end position="51"/>
    </location>
</feature>
<dbReference type="SUPFAM" id="SSF53706">
    <property type="entry name" value="Formate dehydrogenase/DMSO reductase, domains 1-3"/>
    <property type="match status" value="1"/>
</dbReference>
<comment type="cofactor">
    <cofactor evidence="5">
        <name>Mo-bis(molybdopterin guanine dinucleotide)</name>
        <dbReference type="ChEBI" id="CHEBI:60539"/>
    </cofactor>
    <text evidence="5">Binds 1 molybdenum-bis(molybdopterin guanine dinucleotide) (Mo-bis-MGD) cofactor per subunit.</text>
</comment>
<feature type="region of interest" description="Disordered" evidence="6">
    <location>
        <begin position="715"/>
        <end position="744"/>
    </location>
</feature>
<dbReference type="InterPro" id="IPR041460">
    <property type="entry name" value="Molybdopterin_N"/>
</dbReference>
<evidence type="ECO:0000259" key="7">
    <source>
        <dbReference type="Pfam" id="PF00384"/>
    </source>
</evidence>
<dbReference type="NCBIfam" id="TIGR00509">
    <property type="entry name" value="bisC_fam"/>
    <property type="match status" value="1"/>
</dbReference>
<evidence type="ECO:0000256" key="6">
    <source>
        <dbReference type="SAM" id="MobiDB-lite"/>
    </source>
</evidence>
<dbReference type="Pfam" id="PF18364">
    <property type="entry name" value="Molybdopterin_N"/>
    <property type="match status" value="1"/>
</dbReference>
<dbReference type="Gene3D" id="3.40.228.10">
    <property type="entry name" value="Dimethylsulfoxide Reductase, domain 2"/>
    <property type="match status" value="1"/>
</dbReference>
<evidence type="ECO:0000259" key="9">
    <source>
        <dbReference type="Pfam" id="PF18364"/>
    </source>
</evidence>
<evidence type="ECO:0000256" key="4">
    <source>
        <dbReference type="ARBA" id="ARBA00023002"/>
    </source>
</evidence>
<evidence type="ECO:0000256" key="3">
    <source>
        <dbReference type="ARBA" id="ARBA00022723"/>
    </source>
</evidence>
<evidence type="ECO:0000259" key="8">
    <source>
        <dbReference type="Pfam" id="PF01568"/>
    </source>
</evidence>
<evidence type="ECO:0000313" key="10">
    <source>
        <dbReference type="EMBL" id="GHD58218.1"/>
    </source>
</evidence>
<dbReference type="InterPro" id="IPR006656">
    <property type="entry name" value="Mopterin_OxRdtase"/>
</dbReference>
<dbReference type="RefSeq" id="WP_189993081.1">
    <property type="nucleotide sequence ID" value="NZ_BMZS01000010.1"/>
</dbReference>
<dbReference type="InterPro" id="IPR006657">
    <property type="entry name" value="MoPterin_dinucl-bd_dom"/>
</dbReference>
<dbReference type="EMBL" id="BMZS01000010">
    <property type="protein sequence ID" value="GHD58218.1"/>
    <property type="molecule type" value="Genomic_DNA"/>
</dbReference>
<organism evidence="10 11">
    <name type="scientific">Thalassobaculum fulvum</name>
    <dbReference type="NCBI Taxonomy" id="1633335"/>
    <lineage>
        <taxon>Bacteria</taxon>
        <taxon>Pseudomonadati</taxon>
        <taxon>Pseudomonadota</taxon>
        <taxon>Alphaproteobacteria</taxon>
        <taxon>Rhodospirillales</taxon>
        <taxon>Thalassobaculaceae</taxon>
        <taxon>Thalassobaculum</taxon>
    </lineage>
</organism>
<dbReference type="Gene3D" id="3.40.50.740">
    <property type="match status" value="1"/>
</dbReference>
<dbReference type="GO" id="GO:0030288">
    <property type="term" value="C:outer membrane-bounded periplasmic space"/>
    <property type="evidence" value="ECO:0007669"/>
    <property type="project" value="TreeGrafter"/>
</dbReference>